<evidence type="ECO:0000313" key="1">
    <source>
        <dbReference type="EMBL" id="PPQ72608.1"/>
    </source>
</evidence>
<proteinExistence type="predicted"/>
<name>A0A409W2B7_9AGAR</name>
<sequence length="186" mass="20822">MDRFRFYDIPLPSTDHGIAAQAPPPDRAWLLSHPGNPSSDGNELRMSARDIARASELALRGGDKTRKVRCVLFTTGGQVVNVWASSPPNMPRDMLDVSGYFPNGATSARVTNIPGTRTKLPRDWRIFVSNGGKKAPINRAIRKAYNVEWRGHVLMAQYSKRQNRELEEMKNIPDSQQDYAAFLLGL</sequence>
<protein>
    <submittedName>
        <fullName evidence="1">Uncharacterized protein</fullName>
    </submittedName>
</protein>
<accession>A0A409W2B7</accession>
<evidence type="ECO:0000313" key="2">
    <source>
        <dbReference type="Proteomes" id="UP000284706"/>
    </source>
</evidence>
<organism evidence="1 2">
    <name type="scientific">Gymnopilus dilepis</name>
    <dbReference type="NCBI Taxonomy" id="231916"/>
    <lineage>
        <taxon>Eukaryota</taxon>
        <taxon>Fungi</taxon>
        <taxon>Dikarya</taxon>
        <taxon>Basidiomycota</taxon>
        <taxon>Agaricomycotina</taxon>
        <taxon>Agaricomycetes</taxon>
        <taxon>Agaricomycetidae</taxon>
        <taxon>Agaricales</taxon>
        <taxon>Agaricineae</taxon>
        <taxon>Hymenogastraceae</taxon>
        <taxon>Gymnopilus</taxon>
    </lineage>
</organism>
<gene>
    <name evidence="1" type="ORF">CVT26_004082</name>
</gene>
<comment type="caution">
    <text evidence="1">The sequence shown here is derived from an EMBL/GenBank/DDBJ whole genome shotgun (WGS) entry which is preliminary data.</text>
</comment>
<reference evidence="1 2" key="1">
    <citation type="journal article" date="2018" name="Evol. Lett.">
        <title>Horizontal gene cluster transfer increased hallucinogenic mushroom diversity.</title>
        <authorList>
            <person name="Reynolds H.T."/>
            <person name="Vijayakumar V."/>
            <person name="Gluck-Thaler E."/>
            <person name="Korotkin H.B."/>
            <person name="Matheny P.B."/>
            <person name="Slot J.C."/>
        </authorList>
    </citation>
    <scope>NUCLEOTIDE SEQUENCE [LARGE SCALE GENOMIC DNA]</scope>
    <source>
        <strain evidence="1 2">SRW20</strain>
    </source>
</reference>
<dbReference type="OrthoDB" id="2975046at2759"/>
<dbReference type="EMBL" id="NHYE01005448">
    <property type="protein sequence ID" value="PPQ72608.1"/>
    <property type="molecule type" value="Genomic_DNA"/>
</dbReference>
<dbReference type="Proteomes" id="UP000284706">
    <property type="component" value="Unassembled WGS sequence"/>
</dbReference>
<dbReference type="AlphaFoldDB" id="A0A409W2B7"/>
<dbReference type="InParanoid" id="A0A409W2B7"/>
<keyword evidence="2" id="KW-1185">Reference proteome</keyword>